<gene>
    <name evidence="2" type="ORF">H7F16_09610</name>
</gene>
<evidence type="ECO:0000313" key="3">
    <source>
        <dbReference type="Proteomes" id="UP000555411"/>
    </source>
</evidence>
<accession>A0A842I7Z5</accession>
<keyword evidence="1" id="KW-1133">Transmembrane helix</keyword>
<dbReference type="EMBL" id="JACLQD010000002">
    <property type="protein sequence ID" value="MBC2835759.1"/>
    <property type="molecule type" value="Genomic_DNA"/>
</dbReference>
<keyword evidence="1" id="KW-0472">Membrane</keyword>
<keyword evidence="1" id="KW-0812">Transmembrane</keyword>
<organism evidence="2 3">
    <name type="scientific">Paragemmobacter straminiformis</name>
    <dbReference type="NCBI Taxonomy" id="2045119"/>
    <lineage>
        <taxon>Bacteria</taxon>
        <taxon>Pseudomonadati</taxon>
        <taxon>Pseudomonadota</taxon>
        <taxon>Alphaproteobacteria</taxon>
        <taxon>Rhodobacterales</taxon>
        <taxon>Paracoccaceae</taxon>
        <taxon>Paragemmobacter</taxon>
    </lineage>
</organism>
<comment type="caution">
    <text evidence="2">The sequence shown here is derived from an EMBL/GenBank/DDBJ whole genome shotgun (WGS) entry which is preliminary data.</text>
</comment>
<name>A0A842I7Z5_9RHOB</name>
<feature type="transmembrane region" description="Helical" evidence="1">
    <location>
        <begin position="97"/>
        <end position="117"/>
    </location>
</feature>
<feature type="transmembrane region" description="Helical" evidence="1">
    <location>
        <begin position="62"/>
        <end position="85"/>
    </location>
</feature>
<keyword evidence="3" id="KW-1185">Reference proteome</keyword>
<proteinExistence type="predicted"/>
<reference evidence="2 3" key="1">
    <citation type="journal article" date="2017" name="Int. J. Syst. Evol. Microbiol.">
        <title>Gemmobacter straminiformis sp. nov., isolated from an artificial fountain.</title>
        <authorList>
            <person name="Kang J.Y."/>
            <person name="Kim M.J."/>
            <person name="Chun J."/>
            <person name="Son K.P."/>
            <person name="Jahng K.Y."/>
        </authorList>
    </citation>
    <scope>NUCLEOTIDE SEQUENCE [LARGE SCALE GENOMIC DNA]</scope>
    <source>
        <strain evidence="2 3">CAM-8</strain>
    </source>
</reference>
<sequence>MTAKHRLVLALLIGVFTASALGRVDLGADTEPSVLNSALFRLGLIPAILAGWVAAPQLGQGWVRAVLTCLAVVLVVAVPLGLYAGRGALGLVLALPQHNLALASLALALVAPQILALRQSRK</sequence>
<dbReference type="RefSeq" id="WP_185797337.1">
    <property type="nucleotide sequence ID" value="NZ_JACLQD010000002.1"/>
</dbReference>
<dbReference type="AlphaFoldDB" id="A0A842I7Z5"/>
<dbReference type="Proteomes" id="UP000555411">
    <property type="component" value="Unassembled WGS sequence"/>
</dbReference>
<protein>
    <submittedName>
        <fullName evidence="2">Uncharacterized protein</fullName>
    </submittedName>
</protein>
<evidence type="ECO:0000256" key="1">
    <source>
        <dbReference type="SAM" id="Phobius"/>
    </source>
</evidence>
<feature type="transmembrane region" description="Helical" evidence="1">
    <location>
        <begin position="38"/>
        <end position="55"/>
    </location>
</feature>
<evidence type="ECO:0000313" key="2">
    <source>
        <dbReference type="EMBL" id="MBC2835759.1"/>
    </source>
</evidence>